<dbReference type="EMBL" id="FNLF01000002">
    <property type="protein sequence ID" value="SDR03622.1"/>
    <property type="molecule type" value="Genomic_DNA"/>
</dbReference>
<proteinExistence type="predicted"/>
<dbReference type="RefSeq" id="WP_068568916.1">
    <property type="nucleotide sequence ID" value="NZ_FNLF01000002.1"/>
</dbReference>
<organism evidence="3 4">
    <name type="scientific">Tsukamurella pulmonis</name>
    <dbReference type="NCBI Taxonomy" id="47312"/>
    <lineage>
        <taxon>Bacteria</taxon>
        <taxon>Bacillati</taxon>
        <taxon>Actinomycetota</taxon>
        <taxon>Actinomycetes</taxon>
        <taxon>Mycobacteriales</taxon>
        <taxon>Tsukamurellaceae</taxon>
        <taxon>Tsukamurella</taxon>
    </lineage>
</organism>
<keyword evidence="3" id="KW-0378">Hydrolase</keyword>
<evidence type="ECO:0000313" key="3">
    <source>
        <dbReference type="EMBL" id="SDR03622.1"/>
    </source>
</evidence>
<dbReference type="InterPro" id="IPR009045">
    <property type="entry name" value="Zn_M74/Hedgehog-like"/>
</dbReference>
<keyword evidence="4" id="KW-1185">Reference proteome</keyword>
<accession>A0A1H1FRJ5</accession>
<feature type="domain" description="D-alanyl-D-alanine carboxypeptidase-like core" evidence="2">
    <location>
        <begin position="37"/>
        <end position="122"/>
    </location>
</feature>
<dbReference type="AlphaFoldDB" id="A0A1H1FRJ5"/>
<dbReference type="Pfam" id="PF02557">
    <property type="entry name" value="VanY"/>
    <property type="match status" value="1"/>
</dbReference>
<dbReference type="CDD" id="cd14846">
    <property type="entry name" value="Peptidase_M15_like"/>
    <property type="match status" value="1"/>
</dbReference>
<dbReference type="PANTHER" id="PTHR34385">
    <property type="entry name" value="D-ALANYL-D-ALANINE CARBOXYPEPTIDASE"/>
    <property type="match status" value="1"/>
</dbReference>
<dbReference type="InterPro" id="IPR003709">
    <property type="entry name" value="VanY-like_core_dom"/>
</dbReference>
<sequence length="157" mass="16470">MRTPRTAVLPAAALAVAASALVTPPASADTAPGTAGLDPALANAYSAAYRSAAASGVVLRITSGARSWSQQQWLWEDGIARYGSPDAARRWVLPPGESTHVTGAAIDVGPWEGAAWLQANGNRWGLCRTFDNEWWHFERVTAPGGACPPTVPDAAHR</sequence>
<dbReference type="Proteomes" id="UP000183053">
    <property type="component" value="Unassembled WGS sequence"/>
</dbReference>
<reference evidence="4" key="1">
    <citation type="submission" date="2016-10" db="EMBL/GenBank/DDBJ databases">
        <authorList>
            <person name="Varghese N."/>
            <person name="Submissions S."/>
        </authorList>
    </citation>
    <scope>NUCLEOTIDE SEQUENCE [LARGE SCALE GENOMIC DNA]</scope>
    <source>
        <strain evidence="4">DSM 44142</strain>
    </source>
</reference>
<evidence type="ECO:0000256" key="1">
    <source>
        <dbReference type="SAM" id="SignalP"/>
    </source>
</evidence>
<name>A0A1H1FRJ5_9ACTN</name>
<feature type="chain" id="PRO_5010336234" evidence="1">
    <location>
        <begin position="29"/>
        <end position="157"/>
    </location>
</feature>
<dbReference type="STRING" id="47312.SAMN04489765_2879"/>
<evidence type="ECO:0000313" key="4">
    <source>
        <dbReference type="Proteomes" id="UP000183053"/>
    </source>
</evidence>
<dbReference type="SUPFAM" id="SSF55166">
    <property type="entry name" value="Hedgehog/DD-peptidase"/>
    <property type="match status" value="1"/>
</dbReference>
<dbReference type="PANTHER" id="PTHR34385:SF1">
    <property type="entry name" value="PEPTIDOGLYCAN L-ALANYL-D-GLUTAMATE ENDOPEPTIDASE CWLK"/>
    <property type="match status" value="1"/>
</dbReference>
<evidence type="ECO:0000259" key="2">
    <source>
        <dbReference type="Pfam" id="PF02557"/>
    </source>
</evidence>
<keyword evidence="3" id="KW-0645">Protease</keyword>
<keyword evidence="3" id="KW-0121">Carboxypeptidase</keyword>
<dbReference type="Gene3D" id="3.30.1380.10">
    <property type="match status" value="1"/>
</dbReference>
<gene>
    <name evidence="3" type="ORF">SAMN04489765_2879</name>
</gene>
<dbReference type="OrthoDB" id="3293184at2"/>
<keyword evidence="1" id="KW-0732">Signal</keyword>
<dbReference type="GO" id="GO:0006508">
    <property type="term" value="P:proteolysis"/>
    <property type="evidence" value="ECO:0007669"/>
    <property type="project" value="InterPro"/>
</dbReference>
<dbReference type="InterPro" id="IPR052179">
    <property type="entry name" value="DD-CPase-like"/>
</dbReference>
<feature type="signal peptide" evidence="1">
    <location>
        <begin position="1"/>
        <end position="28"/>
    </location>
</feature>
<protein>
    <submittedName>
        <fullName evidence="3">D-alanyl-D-alanine carboxypeptidase</fullName>
    </submittedName>
</protein>
<dbReference type="GO" id="GO:0004180">
    <property type="term" value="F:carboxypeptidase activity"/>
    <property type="evidence" value="ECO:0007669"/>
    <property type="project" value="UniProtKB-KW"/>
</dbReference>